<feature type="compositionally biased region" description="Polar residues" evidence="1">
    <location>
        <begin position="300"/>
        <end position="310"/>
    </location>
</feature>
<evidence type="ECO:0000313" key="3">
    <source>
        <dbReference type="Proteomes" id="UP000015241"/>
    </source>
</evidence>
<protein>
    <submittedName>
        <fullName evidence="2">Uncharacterized protein</fullName>
    </submittedName>
</protein>
<dbReference type="OrthoDB" id="2803872at2759"/>
<dbReference type="STRING" id="743788.S8DJJ5"/>
<dbReference type="EMBL" id="KE504259">
    <property type="protein sequence ID" value="EPS93721.1"/>
    <property type="molecule type" value="Genomic_DNA"/>
</dbReference>
<gene>
    <name evidence="2" type="ORF">FOMPIDRAFT_94414</name>
</gene>
<dbReference type="AlphaFoldDB" id="S8DJJ5"/>
<feature type="region of interest" description="Disordered" evidence="1">
    <location>
        <begin position="283"/>
        <end position="310"/>
    </location>
</feature>
<keyword evidence="3" id="KW-1185">Reference proteome</keyword>
<sequence length="324" mass="36665">MAPQRWTNEAQLELLESKTSSYIHHRNAHTLPRFRADLFREWFDQFPERGNLGADVQGPLTQQEAAALPAATWKRKERINNWFRNHNGQKGRRAVTGRVNLSILRPKGRRALQPVEVYSRKYYDERVKPTVDAAIEAGAVTEPSAKLNLVKRITREAYEADSDEVKAEIKDEVEALKSFCELLKSGVDPEGAEIDDVQRQAVIDNLPAIWRQILTMLQKWTGWYFLVVMAGEDGADDGKLRSMTYHAENSSKKYTYGSSTPDFKQRIVRPFLEYVKGEMADARAEREAAERSSSTPAEGGSSNDAEMTLSQSGISGLRYVHDSI</sequence>
<reference evidence="2 3" key="1">
    <citation type="journal article" date="2012" name="Science">
        <title>The Paleozoic origin of enzymatic lignin decomposition reconstructed from 31 fungal genomes.</title>
        <authorList>
            <person name="Floudas D."/>
            <person name="Binder M."/>
            <person name="Riley R."/>
            <person name="Barry K."/>
            <person name="Blanchette R.A."/>
            <person name="Henrissat B."/>
            <person name="Martinez A.T."/>
            <person name="Otillar R."/>
            <person name="Spatafora J.W."/>
            <person name="Yadav J.S."/>
            <person name="Aerts A."/>
            <person name="Benoit I."/>
            <person name="Boyd A."/>
            <person name="Carlson A."/>
            <person name="Copeland A."/>
            <person name="Coutinho P.M."/>
            <person name="de Vries R.P."/>
            <person name="Ferreira P."/>
            <person name="Findley K."/>
            <person name="Foster B."/>
            <person name="Gaskell J."/>
            <person name="Glotzer D."/>
            <person name="Gorecki P."/>
            <person name="Heitman J."/>
            <person name="Hesse C."/>
            <person name="Hori C."/>
            <person name="Igarashi K."/>
            <person name="Jurgens J.A."/>
            <person name="Kallen N."/>
            <person name="Kersten P."/>
            <person name="Kohler A."/>
            <person name="Kuees U."/>
            <person name="Kumar T.K.A."/>
            <person name="Kuo A."/>
            <person name="LaButti K."/>
            <person name="Larrondo L.F."/>
            <person name="Lindquist E."/>
            <person name="Ling A."/>
            <person name="Lombard V."/>
            <person name="Lucas S."/>
            <person name="Lundell T."/>
            <person name="Martin R."/>
            <person name="McLaughlin D.J."/>
            <person name="Morgenstern I."/>
            <person name="Morin E."/>
            <person name="Murat C."/>
            <person name="Nagy L.G."/>
            <person name="Nolan M."/>
            <person name="Ohm R.A."/>
            <person name="Patyshakuliyeva A."/>
            <person name="Rokas A."/>
            <person name="Ruiz-Duenas F.J."/>
            <person name="Sabat G."/>
            <person name="Salamov A."/>
            <person name="Samejima M."/>
            <person name="Schmutz J."/>
            <person name="Slot J.C."/>
            <person name="St John F."/>
            <person name="Stenlid J."/>
            <person name="Sun H."/>
            <person name="Sun S."/>
            <person name="Syed K."/>
            <person name="Tsang A."/>
            <person name="Wiebenga A."/>
            <person name="Young D."/>
            <person name="Pisabarro A."/>
            <person name="Eastwood D.C."/>
            <person name="Martin F."/>
            <person name="Cullen D."/>
            <person name="Grigoriev I.V."/>
            <person name="Hibbett D.S."/>
        </authorList>
    </citation>
    <scope>NUCLEOTIDE SEQUENCE</scope>
    <source>
        <strain evidence="3">FP-58527</strain>
    </source>
</reference>
<proteinExistence type="predicted"/>
<accession>S8DJJ5</accession>
<dbReference type="InParanoid" id="S8DJJ5"/>
<dbReference type="Proteomes" id="UP000015241">
    <property type="component" value="Unassembled WGS sequence"/>
</dbReference>
<name>S8DJJ5_FOMSC</name>
<evidence type="ECO:0000313" key="2">
    <source>
        <dbReference type="EMBL" id="EPS93721.1"/>
    </source>
</evidence>
<organism evidence="2 3">
    <name type="scientific">Fomitopsis schrenkii</name>
    <name type="common">Brown rot fungus</name>
    <dbReference type="NCBI Taxonomy" id="2126942"/>
    <lineage>
        <taxon>Eukaryota</taxon>
        <taxon>Fungi</taxon>
        <taxon>Dikarya</taxon>
        <taxon>Basidiomycota</taxon>
        <taxon>Agaricomycotina</taxon>
        <taxon>Agaricomycetes</taxon>
        <taxon>Polyporales</taxon>
        <taxon>Fomitopsis</taxon>
    </lineage>
</organism>
<evidence type="ECO:0000256" key="1">
    <source>
        <dbReference type="SAM" id="MobiDB-lite"/>
    </source>
</evidence>
<dbReference type="HOGENOM" id="CLU_061100_0_0_1"/>